<accession>A0A366B2P3</accession>
<keyword evidence="2" id="KW-1185">Reference proteome</keyword>
<gene>
    <name evidence="1" type="ORF">DR980_06160</name>
</gene>
<dbReference type="AlphaFoldDB" id="A0A366B2P3"/>
<comment type="caution">
    <text evidence="1">The sequence shown here is derived from an EMBL/GenBank/DDBJ whole genome shotgun (WGS) entry which is preliminary data.</text>
</comment>
<organism evidence="1 2">
    <name type="scientific">Flavobacterium psychrolimnae</name>
    <dbReference type="NCBI Taxonomy" id="249351"/>
    <lineage>
        <taxon>Bacteria</taxon>
        <taxon>Pseudomonadati</taxon>
        <taxon>Bacteroidota</taxon>
        <taxon>Flavobacteriia</taxon>
        <taxon>Flavobacteriales</taxon>
        <taxon>Flavobacteriaceae</taxon>
        <taxon>Flavobacterium</taxon>
    </lineage>
</organism>
<dbReference type="Proteomes" id="UP000253676">
    <property type="component" value="Unassembled WGS sequence"/>
</dbReference>
<evidence type="ECO:0000313" key="1">
    <source>
        <dbReference type="EMBL" id="RBN50913.1"/>
    </source>
</evidence>
<sequence>MKITVRELIEKLKAENQDLEIYFGGLEFERLNDRRNELQFEFTQLVYPDDQGNVVVENHLKPKQSKLK</sequence>
<dbReference type="RefSeq" id="WP_113634374.1">
    <property type="nucleotide sequence ID" value="NZ_QNUX01000004.1"/>
</dbReference>
<reference evidence="1 2" key="1">
    <citation type="submission" date="2018-07" db="EMBL/GenBank/DDBJ databases">
        <title>Complete genome sequence of Flavobacterium psychrolimnae LMG 22018.</title>
        <authorList>
            <person name="Kim D.-U."/>
        </authorList>
    </citation>
    <scope>NUCLEOTIDE SEQUENCE [LARGE SCALE GENOMIC DNA]</scope>
    <source>
        <strain evidence="1 2">LMG 22018</strain>
    </source>
</reference>
<protein>
    <submittedName>
        <fullName evidence="1">Uncharacterized protein</fullName>
    </submittedName>
</protein>
<evidence type="ECO:0000313" key="2">
    <source>
        <dbReference type="Proteomes" id="UP000253676"/>
    </source>
</evidence>
<proteinExistence type="predicted"/>
<name>A0A366B2P3_9FLAO</name>
<dbReference type="OrthoDB" id="1451772at2"/>
<dbReference type="EMBL" id="QNUX01000004">
    <property type="protein sequence ID" value="RBN50913.1"/>
    <property type="molecule type" value="Genomic_DNA"/>
</dbReference>